<dbReference type="Gene3D" id="1.10.287.850">
    <property type="entry name" value="HP0062-like domain"/>
    <property type="match status" value="1"/>
</dbReference>
<sequence length="288" mass="28816">MSFMFATPEALAAAASDIAGIGSGITAANAAASLPTTGVLASAADSVSTQVAALLSAHGQGYQQISAKLSTFHDQFVAALNAGANSYASAEAGAANALASAAKSPAAALLGQPLAAVNSAVAGASTAAARVQSAVSAAIGPSPLALAPTGGIGALAASSGLLSPIAGAAGSAAAAPAAVIPVTLATAIENFYLFAEPYVQYGFELAAWAAGWVPYIGILAPQINIFYNLFEPIVQSGLFNSLDWLSGQITFASGLSNFWSATTQSVNQFIYNEYYWIRGFLPPWPPLP</sequence>
<dbReference type="InterPro" id="IPR038332">
    <property type="entry name" value="PPE_sf"/>
</dbReference>
<name>A0A1W9ZBR6_MYCAN</name>
<evidence type="ECO:0000259" key="1">
    <source>
        <dbReference type="Pfam" id="PF00934"/>
    </source>
</evidence>
<reference evidence="2 3" key="1">
    <citation type="submission" date="2017-02" db="EMBL/GenBank/DDBJ databases">
        <title>The new phylogeny of genus Mycobacterium.</title>
        <authorList>
            <person name="Tortoli E."/>
            <person name="Trovato A."/>
            <person name="Cirillo D.M."/>
        </authorList>
    </citation>
    <scope>NUCLEOTIDE SEQUENCE [LARGE SCALE GENOMIC DNA]</scope>
    <source>
        <strain evidence="2 3">DSM 45057</strain>
    </source>
</reference>
<organism evidence="2 3">
    <name type="scientific">Mycobacterium angelicum</name>
    <dbReference type="NCBI Taxonomy" id="470074"/>
    <lineage>
        <taxon>Bacteria</taxon>
        <taxon>Bacillati</taxon>
        <taxon>Actinomycetota</taxon>
        <taxon>Actinomycetes</taxon>
        <taxon>Mycobacteriales</taxon>
        <taxon>Mycobacteriaceae</taxon>
        <taxon>Mycobacterium</taxon>
    </lineage>
</organism>
<dbReference type="EMBL" id="MVHE01000082">
    <property type="protein sequence ID" value="ORA11310.1"/>
    <property type="molecule type" value="Genomic_DNA"/>
</dbReference>
<protein>
    <submittedName>
        <fullName evidence="2">PE family protein</fullName>
    </submittedName>
</protein>
<accession>A0A1W9ZBR6</accession>
<dbReference type="Pfam" id="PF00934">
    <property type="entry name" value="PE"/>
    <property type="match status" value="1"/>
</dbReference>
<dbReference type="Proteomes" id="UP000192284">
    <property type="component" value="Unassembled WGS sequence"/>
</dbReference>
<dbReference type="InterPro" id="IPR000084">
    <property type="entry name" value="PE-PGRS_N"/>
</dbReference>
<dbReference type="SUPFAM" id="SSF140459">
    <property type="entry name" value="PE/PPE dimer-like"/>
    <property type="match status" value="1"/>
</dbReference>
<keyword evidence="3" id="KW-1185">Reference proteome</keyword>
<feature type="domain" description="PE" evidence="1">
    <location>
        <begin position="4"/>
        <end position="92"/>
    </location>
</feature>
<dbReference type="RefSeq" id="WP_083116076.1">
    <property type="nucleotide sequence ID" value="NZ_JACKTS010000023.1"/>
</dbReference>
<gene>
    <name evidence="2" type="ORF">BST12_25885</name>
</gene>
<proteinExistence type="predicted"/>
<dbReference type="AlphaFoldDB" id="A0A1W9ZBR6"/>
<evidence type="ECO:0000313" key="3">
    <source>
        <dbReference type="Proteomes" id="UP000192284"/>
    </source>
</evidence>
<evidence type="ECO:0000313" key="2">
    <source>
        <dbReference type="EMBL" id="ORA11310.1"/>
    </source>
</evidence>
<comment type="caution">
    <text evidence="2">The sequence shown here is derived from an EMBL/GenBank/DDBJ whole genome shotgun (WGS) entry which is preliminary data.</text>
</comment>
<dbReference type="OrthoDB" id="4752893at2"/>